<dbReference type="GO" id="GO:0000428">
    <property type="term" value="C:DNA-directed RNA polymerase complex"/>
    <property type="evidence" value="ECO:0007669"/>
    <property type="project" value="UniProtKB-KW"/>
</dbReference>
<proteinExistence type="predicted"/>
<dbReference type="InterPro" id="IPR050518">
    <property type="entry name" value="Rpo3/RPB3_RNA_Pol_subunit"/>
</dbReference>
<evidence type="ECO:0000259" key="3">
    <source>
        <dbReference type="SMART" id="SM00662"/>
    </source>
</evidence>
<dbReference type="InterPro" id="IPR036603">
    <property type="entry name" value="RBP11-like"/>
</dbReference>
<evidence type="ECO:0000313" key="4">
    <source>
        <dbReference type="EMBL" id="QHU06153.1"/>
    </source>
</evidence>
<accession>A0A6C0JLB6</accession>
<organism evidence="4">
    <name type="scientific">viral metagenome</name>
    <dbReference type="NCBI Taxonomy" id="1070528"/>
    <lineage>
        <taxon>unclassified sequences</taxon>
        <taxon>metagenomes</taxon>
        <taxon>organismal metagenomes</taxon>
    </lineage>
</organism>
<dbReference type="GO" id="GO:0046983">
    <property type="term" value="F:protein dimerization activity"/>
    <property type="evidence" value="ECO:0007669"/>
    <property type="project" value="InterPro"/>
</dbReference>
<protein>
    <recommendedName>
        <fullName evidence="3">DNA-directed RNA polymerase RpoA/D/Rpb3-type domain-containing protein</fullName>
    </recommendedName>
</protein>
<dbReference type="PANTHER" id="PTHR11800">
    <property type="entry name" value="DNA-DIRECTED RNA POLYMERASE"/>
    <property type="match status" value="1"/>
</dbReference>
<evidence type="ECO:0000256" key="1">
    <source>
        <dbReference type="ARBA" id="ARBA00022478"/>
    </source>
</evidence>
<dbReference type="GO" id="GO:0006351">
    <property type="term" value="P:DNA-templated transcription"/>
    <property type="evidence" value="ECO:0007669"/>
    <property type="project" value="InterPro"/>
</dbReference>
<keyword evidence="2" id="KW-0804">Transcription</keyword>
<dbReference type="InterPro" id="IPR011263">
    <property type="entry name" value="DNA-dir_RNA_pol_RpoA/D/Rpb3"/>
</dbReference>
<dbReference type="InterPro" id="IPR036643">
    <property type="entry name" value="RNApol_insert_sf"/>
</dbReference>
<dbReference type="AlphaFoldDB" id="A0A6C0JLB6"/>
<dbReference type="SUPFAM" id="SSF56553">
    <property type="entry name" value="Insert subdomain of RNA polymerase alpha subunit"/>
    <property type="match status" value="1"/>
</dbReference>
<dbReference type="Gene3D" id="2.170.120.12">
    <property type="entry name" value="DNA-directed RNA polymerase, insert domain"/>
    <property type="match status" value="1"/>
</dbReference>
<name>A0A6C0JLB6_9ZZZZ</name>
<dbReference type="Pfam" id="PF01193">
    <property type="entry name" value="RNA_pol_L"/>
    <property type="match status" value="1"/>
</dbReference>
<reference evidence="4" key="1">
    <citation type="journal article" date="2020" name="Nature">
        <title>Giant virus diversity and host interactions through global metagenomics.</title>
        <authorList>
            <person name="Schulz F."/>
            <person name="Roux S."/>
            <person name="Paez-Espino D."/>
            <person name="Jungbluth S."/>
            <person name="Walsh D.A."/>
            <person name="Denef V.J."/>
            <person name="McMahon K.D."/>
            <person name="Konstantinidis K.T."/>
            <person name="Eloe-Fadrosh E.A."/>
            <person name="Kyrpides N.C."/>
            <person name="Woyke T."/>
        </authorList>
    </citation>
    <scope>NUCLEOTIDE SEQUENCE</scope>
    <source>
        <strain evidence="4">GVMAG-M-3300027747-57</strain>
    </source>
</reference>
<dbReference type="SMART" id="SM00662">
    <property type="entry name" value="RPOLD"/>
    <property type="match status" value="1"/>
</dbReference>
<dbReference type="EMBL" id="MN740430">
    <property type="protein sequence ID" value="QHU06153.1"/>
    <property type="molecule type" value="Genomic_DNA"/>
</dbReference>
<dbReference type="GO" id="GO:0003899">
    <property type="term" value="F:DNA-directed RNA polymerase activity"/>
    <property type="evidence" value="ECO:0007669"/>
    <property type="project" value="InterPro"/>
</dbReference>
<sequence>MNPQISNISEIGDVYKFTLNNINVSLANAIRRTILSDIPTLAFYTETYQDNKCNILINNTRLHNEILKHRLSCIPIHEKDINILPGKYVLELDIKNDTDEMIIVTTEHFKIRNKTNGNYLSLDETRRIFPPNQKTQCFIDFARVRPKVGTNIDGEHIKLTAEFSAHTAKENSMFNVVSKCSYGNTPDMKKIDEIWEEHQRKLHTEQLSVEEIEFEKKNFYLLDAQRHYVVDSFDFIIQTIGVYENREIVQKACKVLHDKLITMIQLIDSDGVPINNSETTMDYCFDIILENEDYTIGKVLEYILYEKYYMKEKIFTFCGFKKFHPHNIDSTIRVAYAKNADKRMVAQHLRFACVDAADVFKKVHDMF</sequence>
<dbReference type="Gene3D" id="3.30.1360.10">
    <property type="entry name" value="RNA polymerase, RBP11-like subunit"/>
    <property type="match status" value="2"/>
</dbReference>
<dbReference type="SUPFAM" id="SSF55257">
    <property type="entry name" value="RBP11-like subunits of RNA polymerase"/>
    <property type="match status" value="2"/>
</dbReference>
<feature type="domain" description="DNA-directed RNA polymerase RpoA/D/Rpb3-type" evidence="3">
    <location>
        <begin position="14"/>
        <end position="266"/>
    </location>
</feature>
<keyword evidence="1" id="KW-0240">DNA-directed RNA polymerase</keyword>
<dbReference type="PANTHER" id="PTHR11800:SF2">
    <property type="entry name" value="DNA-DIRECTED RNA POLYMERASE II SUBUNIT RPB3"/>
    <property type="match status" value="1"/>
</dbReference>
<evidence type="ECO:0000256" key="2">
    <source>
        <dbReference type="ARBA" id="ARBA00023163"/>
    </source>
</evidence>